<proteinExistence type="predicted"/>
<evidence type="ECO:0000313" key="2">
    <source>
        <dbReference type="EMBL" id="KKL99346.1"/>
    </source>
</evidence>
<evidence type="ECO:0000256" key="1">
    <source>
        <dbReference type="SAM" id="Phobius"/>
    </source>
</evidence>
<sequence length="33" mass="3926">MSDNELDTTLYIIIIAVYIIFWIIIPLIESRKD</sequence>
<keyword evidence="1" id="KW-1133">Transmembrane helix</keyword>
<accession>A0A0F9H8N6</accession>
<dbReference type="AlphaFoldDB" id="A0A0F9H8N6"/>
<name>A0A0F9H8N6_9ZZZZ</name>
<gene>
    <name evidence="2" type="ORF">LCGC14_1815360</name>
</gene>
<comment type="caution">
    <text evidence="2">The sequence shown here is derived from an EMBL/GenBank/DDBJ whole genome shotgun (WGS) entry which is preliminary data.</text>
</comment>
<reference evidence="2" key="1">
    <citation type="journal article" date="2015" name="Nature">
        <title>Complex archaea that bridge the gap between prokaryotes and eukaryotes.</title>
        <authorList>
            <person name="Spang A."/>
            <person name="Saw J.H."/>
            <person name="Jorgensen S.L."/>
            <person name="Zaremba-Niedzwiedzka K."/>
            <person name="Martijn J."/>
            <person name="Lind A.E."/>
            <person name="van Eijk R."/>
            <person name="Schleper C."/>
            <person name="Guy L."/>
            <person name="Ettema T.J."/>
        </authorList>
    </citation>
    <scope>NUCLEOTIDE SEQUENCE</scope>
</reference>
<keyword evidence="1" id="KW-0812">Transmembrane</keyword>
<dbReference type="EMBL" id="LAZR01017699">
    <property type="protein sequence ID" value="KKL99346.1"/>
    <property type="molecule type" value="Genomic_DNA"/>
</dbReference>
<keyword evidence="1" id="KW-0472">Membrane</keyword>
<organism evidence="2">
    <name type="scientific">marine sediment metagenome</name>
    <dbReference type="NCBI Taxonomy" id="412755"/>
    <lineage>
        <taxon>unclassified sequences</taxon>
        <taxon>metagenomes</taxon>
        <taxon>ecological metagenomes</taxon>
    </lineage>
</organism>
<protein>
    <submittedName>
        <fullName evidence="2">Uncharacterized protein</fullName>
    </submittedName>
</protein>
<feature type="transmembrane region" description="Helical" evidence="1">
    <location>
        <begin position="6"/>
        <end position="28"/>
    </location>
</feature>